<dbReference type="CDD" id="cd16936">
    <property type="entry name" value="HATPase_RsbW-like"/>
    <property type="match status" value="1"/>
</dbReference>
<dbReference type="Gene3D" id="3.30.565.10">
    <property type="entry name" value="Histidine kinase-like ATPase, C-terminal domain"/>
    <property type="match status" value="1"/>
</dbReference>
<evidence type="ECO:0000313" key="3">
    <source>
        <dbReference type="EMBL" id="MCO1655698.1"/>
    </source>
</evidence>
<keyword evidence="1" id="KW-0808">Transferase</keyword>
<feature type="domain" description="Histidine kinase/HSP90-like ATPase" evidence="2">
    <location>
        <begin position="150"/>
        <end position="239"/>
    </location>
</feature>
<keyword evidence="1" id="KW-0418">Kinase</keyword>
<keyword evidence="1" id="KW-0723">Serine/threonine-protein kinase</keyword>
<dbReference type="SUPFAM" id="SSF55874">
    <property type="entry name" value="ATPase domain of HSP90 chaperone/DNA topoisomerase II/histidine kinase"/>
    <property type="match status" value="1"/>
</dbReference>
<proteinExistence type="predicted"/>
<evidence type="ECO:0000313" key="4">
    <source>
        <dbReference type="Proteomes" id="UP001165283"/>
    </source>
</evidence>
<organism evidence="3 4">
    <name type="scientific">Pseudonocardia humida</name>
    <dbReference type="NCBI Taxonomy" id="2800819"/>
    <lineage>
        <taxon>Bacteria</taxon>
        <taxon>Bacillati</taxon>
        <taxon>Actinomycetota</taxon>
        <taxon>Actinomycetes</taxon>
        <taxon>Pseudonocardiales</taxon>
        <taxon>Pseudonocardiaceae</taxon>
        <taxon>Pseudonocardia</taxon>
    </lineage>
</organism>
<protein>
    <submittedName>
        <fullName evidence="3">ATP-binding protein</fullName>
    </submittedName>
</protein>
<dbReference type="EMBL" id="JAGSOV010000023">
    <property type="protein sequence ID" value="MCO1655698.1"/>
    <property type="molecule type" value="Genomic_DNA"/>
</dbReference>
<dbReference type="InterPro" id="IPR050267">
    <property type="entry name" value="Anti-sigma-factor_SerPK"/>
</dbReference>
<dbReference type="InterPro" id="IPR003594">
    <property type="entry name" value="HATPase_dom"/>
</dbReference>
<gene>
    <name evidence="3" type="ORF">KDL28_11610</name>
</gene>
<dbReference type="GO" id="GO:0005524">
    <property type="term" value="F:ATP binding"/>
    <property type="evidence" value="ECO:0007669"/>
    <property type="project" value="UniProtKB-KW"/>
</dbReference>
<keyword evidence="3" id="KW-0067">ATP-binding</keyword>
<dbReference type="PANTHER" id="PTHR35526:SF3">
    <property type="entry name" value="ANTI-SIGMA-F FACTOR RSBW"/>
    <property type="match status" value="1"/>
</dbReference>
<dbReference type="PANTHER" id="PTHR35526">
    <property type="entry name" value="ANTI-SIGMA-F FACTOR RSBW-RELATED"/>
    <property type="match status" value="1"/>
</dbReference>
<dbReference type="Proteomes" id="UP001165283">
    <property type="component" value="Unassembled WGS sequence"/>
</dbReference>
<accession>A0ABT0ZYD4</accession>
<keyword evidence="3" id="KW-0547">Nucleotide-binding</keyword>
<sequence>MTRRERREGDLSMAVDRDGDARVVLRGTLDPEHVAFVRDPVTALLRDVDRVVVDITALSITSTSVLQVFPDALDAAGGWPAARLALVYRDRTMGQALRASRVARRVAVADEPELALLRCAEQPREVRARWTLPPGLDAPRLSRSRLGLQLASWSCPGSDPRRVEAVLNELVTNAVLHAGTDLQVGLLLDEDGLRVEVRDSHPALPVTDPPSGYGLRVVAALAAQWGVDERADGKTVWARFSCDGRAPGPGLDA</sequence>
<evidence type="ECO:0000259" key="2">
    <source>
        <dbReference type="Pfam" id="PF13581"/>
    </source>
</evidence>
<evidence type="ECO:0000256" key="1">
    <source>
        <dbReference type="ARBA" id="ARBA00022527"/>
    </source>
</evidence>
<reference evidence="3" key="1">
    <citation type="submission" date="2021-04" db="EMBL/GenBank/DDBJ databases">
        <title>Pseudonocardia sp. nov., isolated from sandy soil of mangrove forest.</title>
        <authorList>
            <person name="Zan Z."/>
            <person name="Huang R."/>
            <person name="Liu W."/>
        </authorList>
    </citation>
    <scope>NUCLEOTIDE SEQUENCE</scope>
    <source>
        <strain evidence="3">S2-4</strain>
    </source>
</reference>
<name>A0ABT0ZYD4_9PSEU</name>
<keyword evidence="4" id="KW-1185">Reference proteome</keyword>
<comment type="caution">
    <text evidence="3">The sequence shown here is derived from an EMBL/GenBank/DDBJ whole genome shotgun (WGS) entry which is preliminary data.</text>
</comment>
<dbReference type="InterPro" id="IPR036890">
    <property type="entry name" value="HATPase_C_sf"/>
</dbReference>
<dbReference type="Pfam" id="PF13581">
    <property type="entry name" value="HATPase_c_2"/>
    <property type="match status" value="1"/>
</dbReference>